<organism evidence="2 3">
    <name type="scientific">Elysia marginata</name>
    <dbReference type="NCBI Taxonomy" id="1093978"/>
    <lineage>
        <taxon>Eukaryota</taxon>
        <taxon>Metazoa</taxon>
        <taxon>Spiralia</taxon>
        <taxon>Lophotrochozoa</taxon>
        <taxon>Mollusca</taxon>
        <taxon>Gastropoda</taxon>
        <taxon>Heterobranchia</taxon>
        <taxon>Euthyneura</taxon>
        <taxon>Panpulmonata</taxon>
        <taxon>Sacoglossa</taxon>
        <taxon>Placobranchoidea</taxon>
        <taxon>Plakobranchidae</taxon>
        <taxon>Elysia</taxon>
    </lineage>
</organism>
<feature type="region of interest" description="Disordered" evidence="1">
    <location>
        <begin position="66"/>
        <end position="98"/>
    </location>
</feature>
<feature type="region of interest" description="Disordered" evidence="1">
    <location>
        <begin position="33"/>
        <end position="53"/>
    </location>
</feature>
<dbReference type="EMBL" id="BMAT01009677">
    <property type="protein sequence ID" value="GFS11522.1"/>
    <property type="molecule type" value="Genomic_DNA"/>
</dbReference>
<proteinExistence type="predicted"/>
<evidence type="ECO:0000313" key="2">
    <source>
        <dbReference type="EMBL" id="GFS11522.1"/>
    </source>
</evidence>
<feature type="compositionally biased region" description="Low complexity" evidence="1">
    <location>
        <begin position="39"/>
        <end position="50"/>
    </location>
</feature>
<gene>
    <name evidence="2" type="ORF">ElyMa_004836300</name>
</gene>
<accession>A0AAV4IMP6</accession>
<evidence type="ECO:0000313" key="3">
    <source>
        <dbReference type="Proteomes" id="UP000762676"/>
    </source>
</evidence>
<keyword evidence="3" id="KW-1185">Reference proteome</keyword>
<evidence type="ECO:0000256" key="1">
    <source>
        <dbReference type="SAM" id="MobiDB-lite"/>
    </source>
</evidence>
<dbReference type="Proteomes" id="UP000762676">
    <property type="component" value="Unassembled WGS sequence"/>
</dbReference>
<dbReference type="AlphaFoldDB" id="A0AAV4IMP6"/>
<sequence length="98" mass="10560">MQTQRMRNILTSNLEAGMVCIYDTITRKSIHNGVEKSKASPSSSSSSPASCRDLAESRGIVAVVITSRKPGPPRTLTLSAREPSQALGVARARRPPRL</sequence>
<reference evidence="2 3" key="1">
    <citation type="journal article" date="2021" name="Elife">
        <title>Chloroplast acquisition without the gene transfer in kleptoplastic sea slugs, Plakobranchus ocellatus.</title>
        <authorList>
            <person name="Maeda T."/>
            <person name="Takahashi S."/>
            <person name="Yoshida T."/>
            <person name="Shimamura S."/>
            <person name="Takaki Y."/>
            <person name="Nagai Y."/>
            <person name="Toyoda A."/>
            <person name="Suzuki Y."/>
            <person name="Arimoto A."/>
            <person name="Ishii H."/>
            <person name="Satoh N."/>
            <person name="Nishiyama T."/>
            <person name="Hasebe M."/>
            <person name="Maruyama T."/>
            <person name="Minagawa J."/>
            <person name="Obokata J."/>
            <person name="Shigenobu S."/>
        </authorList>
    </citation>
    <scope>NUCLEOTIDE SEQUENCE [LARGE SCALE GENOMIC DNA]</scope>
</reference>
<comment type="caution">
    <text evidence="2">The sequence shown here is derived from an EMBL/GenBank/DDBJ whole genome shotgun (WGS) entry which is preliminary data.</text>
</comment>
<name>A0AAV4IMP6_9GAST</name>
<protein>
    <submittedName>
        <fullName evidence="2">Uncharacterized protein</fullName>
    </submittedName>
</protein>